<accession>A0A6L9Y5S4</accession>
<dbReference type="Proteomes" id="UP000477651">
    <property type="component" value="Unassembled WGS sequence"/>
</dbReference>
<sequence>MLPLSHSQLAIIKQLSKTYIWWQTPDEAVKNPYRVIAQVMELGTAEDTQLLYKSVGKGVFKDVLDHAIAGWFTPKSWNFWHIICRTDEEQQQNIFNVPPLPKRNLPNVL</sequence>
<reference evidence="1 2" key="1">
    <citation type="submission" date="2020-02" db="EMBL/GenBank/DDBJ databases">
        <title>Pelistega sp. NLN82 were isolated from wild rodents of the Hainan Island.</title>
        <authorList>
            <person name="Niu N."/>
            <person name="Zhou J."/>
        </authorList>
    </citation>
    <scope>NUCLEOTIDE SEQUENCE [LARGE SCALE GENOMIC DNA]</scope>
    <source>
        <strain evidence="1 2">NLN82</strain>
    </source>
</reference>
<organism evidence="1 2">
    <name type="scientific">Pelistega ratti</name>
    <dbReference type="NCBI Taxonomy" id="2652177"/>
    <lineage>
        <taxon>Bacteria</taxon>
        <taxon>Pseudomonadati</taxon>
        <taxon>Pseudomonadota</taxon>
        <taxon>Betaproteobacteria</taxon>
        <taxon>Burkholderiales</taxon>
        <taxon>Alcaligenaceae</taxon>
        <taxon>Pelistega</taxon>
    </lineage>
</organism>
<keyword evidence="2" id="KW-1185">Reference proteome</keyword>
<proteinExistence type="predicted"/>
<dbReference type="RefSeq" id="WP_163763978.1">
    <property type="nucleotide sequence ID" value="NZ_JAAGYR010000004.1"/>
</dbReference>
<dbReference type="AlphaFoldDB" id="A0A6L9Y5S4"/>
<name>A0A6L9Y5S4_9BURK</name>
<dbReference type="EMBL" id="JAAGYR010000004">
    <property type="protein sequence ID" value="NEN75267.1"/>
    <property type="molecule type" value="Genomic_DNA"/>
</dbReference>
<evidence type="ECO:0000313" key="1">
    <source>
        <dbReference type="EMBL" id="NEN75267.1"/>
    </source>
</evidence>
<comment type="caution">
    <text evidence="1">The sequence shown here is derived from an EMBL/GenBank/DDBJ whole genome shotgun (WGS) entry which is preliminary data.</text>
</comment>
<protein>
    <submittedName>
        <fullName evidence="1">Uncharacterized protein</fullName>
    </submittedName>
</protein>
<evidence type="ECO:0000313" key="2">
    <source>
        <dbReference type="Proteomes" id="UP000477651"/>
    </source>
</evidence>
<gene>
    <name evidence="1" type="ORF">F9B74_02850</name>
</gene>